<dbReference type="FunFam" id="3.40.50.150:FF:000260">
    <property type="entry name" value="RNA methylase family protein"/>
    <property type="match status" value="1"/>
</dbReference>
<accession>A0A7H9B5A7</accession>
<comment type="subcellular location">
    <subcellularLocation>
        <location evidence="1">Cytoplasm</location>
    </subcellularLocation>
</comment>
<keyword evidence="7 10" id="KW-0819">tRNA processing</keyword>
<evidence type="ECO:0000256" key="4">
    <source>
        <dbReference type="ARBA" id="ARBA00022603"/>
    </source>
</evidence>
<dbReference type="OrthoDB" id="296065at2759"/>
<protein>
    <recommendedName>
        <fullName evidence="9">tRNA (guanine(10)-N(2))-methyltransferase</fullName>
        <ecNumber evidence="9">2.1.1.214</ecNumber>
    </recommendedName>
</protein>
<dbReference type="PROSITE" id="PS51627">
    <property type="entry name" value="SAM_MT_TRM11"/>
    <property type="match status" value="1"/>
</dbReference>
<evidence type="ECO:0000256" key="3">
    <source>
        <dbReference type="ARBA" id="ARBA00022555"/>
    </source>
</evidence>
<dbReference type="InterPro" id="IPR059073">
    <property type="entry name" value="TRMT11_N"/>
</dbReference>
<gene>
    <name evidence="13" type="ORF">HG535_0F02180</name>
</gene>
<keyword evidence="5 10" id="KW-0808">Transferase</keyword>
<dbReference type="PIRSF" id="PIRSF017259">
    <property type="entry name" value="tRNA_mtfrase_TRM11"/>
    <property type="match status" value="1"/>
</dbReference>
<evidence type="ECO:0000256" key="2">
    <source>
        <dbReference type="ARBA" id="ARBA00022490"/>
    </source>
</evidence>
<dbReference type="GO" id="GO:0160102">
    <property type="term" value="F:tRNA (guanine(10)-N2)-methyltransferase activity"/>
    <property type="evidence" value="ECO:0007669"/>
    <property type="project" value="UniProtKB-EC"/>
</dbReference>
<evidence type="ECO:0000313" key="14">
    <source>
        <dbReference type="Proteomes" id="UP000509704"/>
    </source>
</evidence>
<evidence type="ECO:0000256" key="10">
    <source>
        <dbReference type="PROSITE-ProRule" id="PRU00959"/>
    </source>
</evidence>
<dbReference type="InterPro" id="IPR016691">
    <property type="entry name" value="TRMT11"/>
</dbReference>
<dbReference type="GO" id="GO:0008033">
    <property type="term" value="P:tRNA processing"/>
    <property type="evidence" value="ECO:0007669"/>
    <property type="project" value="UniProtKB-UniRule"/>
</dbReference>
<dbReference type="PROSITE" id="PS00092">
    <property type="entry name" value="N6_MTASE"/>
    <property type="match status" value="1"/>
</dbReference>
<keyword evidence="8 10" id="KW-0694">RNA-binding</keyword>
<dbReference type="EMBL" id="CP058609">
    <property type="protein sequence ID" value="QLG73707.1"/>
    <property type="molecule type" value="Genomic_DNA"/>
</dbReference>
<dbReference type="GO" id="GO:0043527">
    <property type="term" value="C:tRNA methyltransferase complex"/>
    <property type="evidence" value="ECO:0007669"/>
    <property type="project" value="UniProtKB-ARBA"/>
</dbReference>
<dbReference type="Proteomes" id="UP000509704">
    <property type="component" value="Chromosome 6"/>
</dbReference>
<dbReference type="PANTHER" id="PTHR13370:SF3">
    <property type="entry name" value="TRNA (GUANINE(10)-N2)-METHYLTRANSFERASE HOMOLOG"/>
    <property type="match status" value="1"/>
</dbReference>
<dbReference type="GeneID" id="59237466"/>
<keyword evidence="4 10" id="KW-0489">Methyltransferase</keyword>
<dbReference type="InterPro" id="IPR000241">
    <property type="entry name" value="RlmKL-like_Mtase"/>
</dbReference>
<dbReference type="SUPFAM" id="SSF53335">
    <property type="entry name" value="S-adenosyl-L-methionine-dependent methyltransferases"/>
    <property type="match status" value="1"/>
</dbReference>
<dbReference type="PANTHER" id="PTHR13370">
    <property type="entry name" value="RNA METHYLASE-RELATED"/>
    <property type="match status" value="1"/>
</dbReference>
<dbReference type="Gene3D" id="3.40.50.150">
    <property type="entry name" value="Vaccinia Virus protein VP39"/>
    <property type="match status" value="1"/>
</dbReference>
<reference evidence="13 14" key="1">
    <citation type="submission" date="2020-07" db="EMBL/GenBank/DDBJ databases">
        <title>The yeast mating-type switching endonuclease HO is a domesticated member of an unorthodox homing genetic element family.</title>
        <authorList>
            <person name="Coughlan A.Y."/>
            <person name="Lombardi L."/>
            <person name="Braun-Galleani S."/>
            <person name="Martos A.R."/>
            <person name="Galeote V."/>
            <person name="Bigey F."/>
            <person name="Dequin S."/>
            <person name="Byrne K.P."/>
            <person name="Wolfe K.H."/>
        </authorList>
    </citation>
    <scope>NUCLEOTIDE SEQUENCE [LARGE SCALE GENOMIC DNA]</scope>
    <source>
        <strain evidence="13 14">NRRL Y-6702</strain>
    </source>
</reference>
<keyword evidence="6 10" id="KW-0949">S-adenosyl-L-methionine</keyword>
<dbReference type="GO" id="GO:0032259">
    <property type="term" value="P:methylation"/>
    <property type="evidence" value="ECO:0007669"/>
    <property type="project" value="UniProtKB-UniRule"/>
</dbReference>
<evidence type="ECO:0000259" key="12">
    <source>
        <dbReference type="Pfam" id="PF25904"/>
    </source>
</evidence>
<dbReference type="EC" id="2.1.1.214" evidence="9"/>
<comment type="similarity">
    <text evidence="10">Belongs to the class I-like SAM-binding methyltransferase superfamily. TRM11 methyltransferase family.</text>
</comment>
<dbReference type="InterPro" id="IPR002052">
    <property type="entry name" value="DNA_methylase_N6_adenine_CS"/>
</dbReference>
<feature type="domain" description="Ribosomal RNA large subunit methyltransferase K/L-like methyltransferase" evidence="11">
    <location>
        <begin position="184"/>
        <end position="299"/>
    </location>
</feature>
<name>A0A7H9B5A7_ZYGMR</name>
<organism evidence="13 14">
    <name type="scientific">Zygotorulaspora mrakii</name>
    <name type="common">Zygosaccharomyces mrakii</name>
    <dbReference type="NCBI Taxonomy" id="42260"/>
    <lineage>
        <taxon>Eukaryota</taxon>
        <taxon>Fungi</taxon>
        <taxon>Dikarya</taxon>
        <taxon>Ascomycota</taxon>
        <taxon>Saccharomycotina</taxon>
        <taxon>Saccharomycetes</taxon>
        <taxon>Saccharomycetales</taxon>
        <taxon>Saccharomycetaceae</taxon>
        <taxon>Zygotorulaspora</taxon>
    </lineage>
</organism>
<evidence type="ECO:0000256" key="9">
    <source>
        <dbReference type="ARBA" id="ARBA00066937"/>
    </source>
</evidence>
<proteinExistence type="inferred from homology"/>
<evidence type="ECO:0000256" key="7">
    <source>
        <dbReference type="ARBA" id="ARBA00022694"/>
    </source>
</evidence>
<dbReference type="InterPro" id="IPR029063">
    <property type="entry name" value="SAM-dependent_MTases_sf"/>
</dbReference>
<evidence type="ECO:0000256" key="1">
    <source>
        <dbReference type="ARBA" id="ARBA00004496"/>
    </source>
</evidence>
<keyword evidence="3 10" id="KW-0820">tRNA-binding</keyword>
<keyword evidence="14" id="KW-1185">Reference proteome</keyword>
<keyword evidence="2" id="KW-0963">Cytoplasm</keyword>
<dbReference type="AlphaFoldDB" id="A0A7H9B5A7"/>
<evidence type="ECO:0000259" key="11">
    <source>
        <dbReference type="Pfam" id="PF01170"/>
    </source>
</evidence>
<dbReference type="KEGG" id="zmk:HG535_0F02180"/>
<dbReference type="GO" id="GO:0005737">
    <property type="term" value="C:cytoplasm"/>
    <property type="evidence" value="ECO:0007669"/>
    <property type="project" value="UniProtKB-SubCell"/>
</dbReference>
<evidence type="ECO:0000313" key="13">
    <source>
        <dbReference type="EMBL" id="QLG73707.1"/>
    </source>
</evidence>
<dbReference type="Pfam" id="PF25904">
    <property type="entry name" value="Tmrp11_N"/>
    <property type="match status" value="1"/>
</dbReference>
<feature type="domain" description="tRNA (guanine(10)-N(2))-methyltransferase TRMT11 N-terminal" evidence="12">
    <location>
        <begin position="3"/>
        <end position="174"/>
    </location>
</feature>
<dbReference type="Pfam" id="PF01170">
    <property type="entry name" value="UPF0020"/>
    <property type="match status" value="1"/>
</dbReference>
<evidence type="ECO:0000256" key="5">
    <source>
        <dbReference type="ARBA" id="ARBA00022679"/>
    </source>
</evidence>
<sequence length="433" mass="49969">MKKKYLVYMVQVHSNFRRAELESLADLYQLEIDFSSYRDDSPFFVVELEDDKAASDWIKRSILSRAIYEYWGEGDNLHELHESIRGQPFYEKYKSDNRTKTFKFEFESYRGSSKANRVKQIESFSYVEFQGKIDMKRPQEIFTVIEEYEPISDNLPGTVPIKLFFGRLIQCSDRAAVEKYDLKKRPYKGTTSFEAELSLVSANIAQVKPGSIMYDPFSGTGSFLCSGGHYGALVIGSDIDGRMIRGKGAQHNISTNFEMYGDSARFLNVLTMDFTHNALRRTLVIDTILCDPPYGIREGIKVLGAKNPERFIGKENVEIDGTKAFARRDYIPTKKPYSLDALLDDLLQYASERLPVGGRLAFWMPTANDENIETIVPLHSNLELRYNCVQEFNKWSRRLLVYINRGSEYSGNENIGQKRSQANFRDRYFSHFN</sequence>
<dbReference type="RefSeq" id="XP_037145433.1">
    <property type="nucleotide sequence ID" value="XM_037289538.1"/>
</dbReference>
<dbReference type="GO" id="GO:0000049">
    <property type="term" value="F:tRNA binding"/>
    <property type="evidence" value="ECO:0007669"/>
    <property type="project" value="UniProtKB-UniRule"/>
</dbReference>
<evidence type="ECO:0000256" key="6">
    <source>
        <dbReference type="ARBA" id="ARBA00022691"/>
    </source>
</evidence>
<evidence type="ECO:0000256" key="8">
    <source>
        <dbReference type="ARBA" id="ARBA00022884"/>
    </source>
</evidence>